<dbReference type="InterPro" id="IPR036520">
    <property type="entry name" value="UPF0759_sf"/>
</dbReference>
<reference evidence="1 2" key="1">
    <citation type="submission" date="2018-06" db="EMBL/GenBank/DDBJ databases">
        <title>Chryseolinea flavus sp. nov., a member of the phylum Bacteroidetes isolated from soil.</title>
        <authorList>
            <person name="Li Y."/>
            <person name="Wang J."/>
        </authorList>
    </citation>
    <scope>NUCLEOTIDE SEQUENCE [LARGE SCALE GENOMIC DNA]</scope>
    <source>
        <strain evidence="1 2">SDU1-6</strain>
    </source>
</reference>
<keyword evidence="2" id="KW-1185">Reference proteome</keyword>
<comment type="caution">
    <text evidence="1">The sequence shown here is derived from an EMBL/GenBank/DDBJ whole genome shotgun (WGS) entry which is preliminary data.</text>
</comment>
<evidence type="ECO:0000313" key="1">
    <source>
        <dbReference type="EMBL" id="RAW02171.1"/>
    </source>
</evidence>
<protein>
    <submittedName>
        <fullName evidence="1">DUF72 domain-containing protein</fullName>
    </submittedName>
</protein>
<gene>
    <name evidence="1" type="ORF">DQQ10_06390</name>
</gene>
<dbReference type="OrthoDB" id="9780310at2"/>
<dbReference type="AlphaFoldDB" id="A0A364Y7D1"/>
<dbReference type="PANTHER" id="PTHR30348:SF4">
    <property type="entry name" value="DUF72 DOMAIN-CONTAINING PROTEIN"/>
    <property type="match status" value="1"/>
</dbReference>
<dbReference type="SUPFAM" id="SSF117396">
    <property type="entry name" value="TM1631-like"/>
    <property type="match status" value="1"/>
</dbReference>
<dbReference type="Pfam" id="PF01904">
    <property type="entry name" value="DUF72"/>
    <property type="match status" value="1"/>
</dbReference>
<dbReference type="InterPro" id="IPR002763">
    <property type="entry name" value="DUF72"/>
</dbReference>
<dbReference type="Gene3D" id="3.20.20.410">
    <property type="entry name" value="Protein of unknown function UPF0759"/>
    <property type="match status" value="1"/>
</dbReference>
<dbReference type="Proteomes" id="UP000251889">
    <property type="component" value="Unassembled WGS sequence"/>
</dbReference>
<evidence type="ECO:0000313" key="2">
    <source>
        <dbReference type="Proteomes" id="UP000251889"/>
    </source>
</evidence>
<accession>A0A364Y7D1</accession>
<dbReference type="PANTHER" id="PTHR30348">
    <property type="entry name" value="UNCHARACTERIZED PROTEIN YECE"/>
    <property type="match status" value="1"/>
</dbReference>
<sequence>MRKQKSIGKFFGGISGLILPMPKYRFPAPFQHSSRLTYYASIFNSIEINRSFYILPKGKTMTKWSHEVEQNFKFTFKLWKEITHAKHLKFREQDVVQFIESIDHVGDKKGCILIQFPASINAQYLDQLVKLFNVIQKHNHKTAWRIAVEFRDITWYAKETYKLLKTYHAALVLHDKSKGSSPHITTAKDVYVRFHGPGGDYRGSYPDSFLREYATYIVEWLNIGKSVYVYFNNTMGEAFNNLQKLKEYIAEEMEMA</sequence>
<dbReference type="RefSeq" id="WP_112745994.1">
    <property type="nucleotide sequence ID" value="NZ_QMFY01000002.1"/>
</dbReference>
<proteinExistence type="predicted"/>
<organism evidence="1 2">
    <name type="scientific">Pseudochryseolinea flava</name>
    <dbReference type="NCBI Taxonomy" id="2059302"/>
    <lineage>
        <taxon>Bacteria</taxon>
        <taxon>Pseudomonadati</taxon>
        <taxon>Bacteroidota</taxon>
        <taxon>Cytophagia</taxon>
        <taxon>Cytophagales</taxon>
        <taxon>Fulvivirgaceae</taxon>
        <taxon>Pseudochryseolinea</taxon>
    </lineage>
</organism>
<dbReference type="EMBL" id="QMFY01000002">
    <property type="protein sequence ID" value="RAW02171.1"/>
    <property type="molecule type" value="Genomic_DNA"/>
</dbReference>
<name>A0A364Y7D1_9BACT</name>